<evidence type="ECO:0000313" key="5">
    <source>
        <dbReference type="Proteomes" id="UP000074108"/>
    </source>
</evidence>
<keyword evidence="1 4" id="KW-0808">Transferase</keyword>
<evidence type="ECO:0000256" key="1">
    <source>
        <dbReference type="ARBA" id="ARBA00022679"/>
    </source>
</evidence>
<dbReference type="PANTHER" id="PTHR43877">
    <property type="entry name" value="AMINOALKYLPHOSPHONATE N-ACETYLTRANSFERASE-RELATED-RELATED"/>
    <property type="match status" value="1"/>
</dbReference>
<dbReference type="OrthoDB" id="9803233at2"/>
<dbReference type="PROSITE" id="PS51186">
    <property type="entry name" value="GNAT"/>
    <property type="match status" value="1"/>
</dbReference>
<dbReference type="InterPro" id="IPR016181">
    <property type="entry name" value="Acyl_CoA_acyltransferase"/>
</dbReference>
<organism evidence="4 5">
    <name type="scientific">Bacillus coahuilensis p1.1.43</name>
    <dbReference type="NCBI Taxonomy" id="1150625"/>
    <lineage>
        <taxon>Bacteria</taxon>
        <taxon>Bacillati</taxon>
        <taxon>Bacillota</taxon>
        <taxon>Bacilli</taxon>
        <taxon>Bacillales</taxon>
        <taxon>Bacillaceae</taxon>
        <taxon>Bacillus</taxon>
    </lineage>
</organism>
<evidence type="ECO:0000256" key="2">
    <source>
        <dbReference type="ARBA" id="ARBA00023315"/>
    </source>
</evidence>
<dbReference type="GO" id="GO:0016747">
    <property type="term" value="F:acyltransferase activity, transferring groups other than amino-acyl groups"/>
    <property type="evidence" value="ECO:0007669"/>
    <property type="project" value="InterPro"/>
</dbReference>
<keyword evidence="2" id="KW-0012">Acyltransferase</keyword>
<dbReference type="Proteomes" id="UP000074108">
    <property type="component" value="Unassembled WGS sequence"/>
</dbReference>
<gene>
    <name evidence="4" type="ORF">Q75_09315</name>
</gene>
<dbReference type="RefSeq" id="WP_059351243.1">
    <property type="nucleotide sequence ID" value="NZ_LDYG01000030.1"/>
</dbReference>
<proteinExistence type="predicted"/>
<dbReference type="PANTHER" id="PTHR43877:SF5">
    <property type="entry name" value="BLL8307 PROTEIN"/>
    <property type="match status" value="1"/>
</dbReference>
<evidence type="ECO:0000313" key="4">
    <source>
        <dbReference type="EMBL" id="KUP06205.1"/>
    </source>
</evidence>
<evidence type="ECO:0000259" key="3">
    <source>
        <dbReference type="PROSITE" id="PS51186"/>
    </source>
</evidence>
<dbReference type="Pfam" id="PF00583">
    <property type="entry name" value="Acetyltransf_1"/>
    <property type="match status" value="1"/>
</dbReference>
<name>A0A147K839_9BACI</name>
<reference evidence="4 5" key="1">
    <citation type="journal article" date="2016" name="Front. Microbiol.">
        <title>Microevolution Analysis of Bacillus coahuilensis Unveils Differences in Phosphorus Acquisition Strategies and Their Regulation.</title>
        <authorList>
            <person name="Gomez-Lunar Z."/>
            <person name="Hernandez-Gonzalez I."/>
            <person name="Rodriguez-Torres M.D."/>
            <person name="Souza V."/>
            <person name="Olmedo-Alvarez G."/>
        </authorList>
    </citation>
    <scope>NUCLEOTIDE SEQUENCE [LARGE SCALE GENOMIC DNA]</scope>
    <source>
        <strain evidence="5">p1.1.43</strain>
    </source>
</reference>
<dbReference type="EMBL" id="LDYG01000030">
    <property type="protein sequence ID" value="KUP06205.1"/>
    <property type="molecule type" value="Genomic_DNA"/>
</dbReference>
<sequence>MWKSKKNLLHDIRVIELIEVHLQGMADHSPPESIHALNTEELKQPDITFWTAWDGDELLGCGALKEINEKHGEIKAMRTVSKHVRKGVAKNIVAHILHVSKNRGYERISLETGSTEAFHAARELYKHYGFQMCGPFSDYKEDPNSVFMTRELERQ</sequence>
<accession>A0A147K839</accession>
<keyword evidence="5" id="KW-1185">Reference proteome</keyword>
<dbReference type="SUPFAM" id="SSF55729">
    <property type="entry name" value="Acyl-CoA N-acyltransferases (Nat)"/>
    <property type="match status" value="1"/>
</dbReference>
<comment type="caution">
    <text evidence="4">The sequence shown here is derived from an EMBL/GenBank/DDBJ whole genome shotgun (WGS) entry which is preliminary data.</text>
</comment>
<dbReference type="AlphaFoldDB" id="A0A147K839"/>
<dbReference type="InterPro" id="IPR050832">
    <property type="entry name" value="Bact_Acetyltransf"/>
</dbReference>
<protein>
    <submittedName>
        <fullName evidence="4">Acetyltransferase</fullName>
    </submittedName>
</protein>
<dbReference type="PATRIC" id="fig|1150625.3.peg.1975"/>
<feature type="domain" description="N-acetyltransferase" evidence="3">
    <location>
        <begin position="7"/>
        <end position="153"/>
    </location>
</feature>
<dbReference type="Gene3D" id="3.40.630.30">
    <property type="match status" value="1"/>
</dbReference>
<dbReference type="InterPro" id="IPR000182">
    <property type="entry name" value="GNAT_dom"/>
</dbReference>
<dbReference type="STRING" id="1150625.Q75_09315"/>